<accession>A0A5C2RXK1</accession>
<keyword evidence="1" id="KW-0812">Transmembrane</keyword>
<keyword evidence="3" id="KW-1185">Reference proteome</keyword>
<evidence type="ECO:0000256" key="1">
    <source>
        <dbReference type="SAM" id="Phobius"/>
    </source>
</evidence>
<protein>
    <submittedName>
        <fullName evidence="2">Uncharacterized protein</fullName>
    </submittedName>
</protein>
<name>A0A5C2RXK1_9APHY</name>
<dbReference type="AlphaFoldDB" id="A0A5C2RXK1"/>
<sequence>MRRAWHVYAGCNTDTGKCWNYEVRDRQGHSTRYSPSRWTLPHSFPSYISSLSLPALSMSSPRPATRAHSQLRSTCSKSRLVPLPTASVLLLFYGFVVLTATP</sequence>
<proteinExistence type="predicted"/>
<feature type="transmembrane region" description="Helical" evidence="1">
    <location>
        <begin position="80"/>
        <end position="100"/>
    </location>
</feature>
<evidence type="ECO:0000313" key="2">
    <source>
        <dbReference type="EMBL" id="RPD55738.1"/>
    </source>
</evidence>
<organism evidence="2 3">
    <name type="scientific">Lentinus tigrinus ALCF2SS1-6</name>
    <dbReference type="NCBI Taxonomy" id="1328759"/>
    <lineage>
        <taxon>Eukaryota</taxon>
        <taxon>Fungi</taxon>
        <taxon>Dikarya</taxon>
        <taxon>Basidiomycota</taxon>
        <taxon>Agaricomycotina</taxon>
        <taxon>Agaricomycetes</taxon>
        <taxon>Polyporales</taxon>
        <taxon>Polyporaceae</taxon>
        <taxon>Lentinus</taxon>
    </lineage>
</organism>
<keyword evidence="1" id="KW-0472">Membrane</keyword>
<dbReference type="Proteomes" id="UP000313359">
    <property type="component" value="Unassembled WGS sequence"/>
</dbReference>
<reference evidence="2" key="1">
    <citation type="journal article" date="2018" name="Genome Biol. Evol.">
        <title>Genomics and development of Lentinus tigrinus, a white-rot wood-decaying mushroom with dimorphic fruiting bodies.</title>
        <authorList>
            <person name="Wu B."/>
            <person name="Xu Z."/>
            <person name="Knudson A."/>
            <person name="Carlson A."/>
            <person name="Chen N."/>
            <person name="Kovaka S."/>
            <person name="LaButti K."/>
            <person name="Lipzen A."/>
            <person name="Pennachio C."/>
            <person name="Riley R."/>
            <person name="Schakwitz W."/>
            <person name="Umezawa K."/>
            <person name="Ohm R.A."/>
            <person name="Grigoriev I.V."/>
            <person name="Nagy L.G."/>
            <person name="Gibbons J."/>
            <person name="Hibbett D."/>
        </authorList>
    </citation>
    <scope>NUCLEOTIDE SEQUENCE [LARGE SCALE GENOMIC DNA]</scope>
    <source>
        <strain evidence="2">ALCF2SS1-6</strain>
    </source>
</reference>
<gene>
    <name evidence="2" type="ORF">L227DRAFT_299871</name>
</gene>
<evidence type="ECO:0000313" key="3">
    <source>
        <dbReference type="Proteomes" id="UP000313359"/>
    </source>
</evidence>
<dbReference type="EMBL" id="ML122293">
    <property type="protein sequence ID" value="RPD55738.1"/>
    <property type="molecule type" value="Genomic_DNA"/>
</dbReference>
<keyword evidence="1" id="KW-1133">Transmembrane helix</keyword>